<dbReference type="AlphaFoldDB" id="A0A9X0CX76"/>
<sequence length="387" mass="42268">MFTKQDDPCVPATIKQASAQLNKTGGGPLGNFNKNYMAFTRRQVQNNFKNLITQKQGKLSAVANSSLASLFPVSSLIGSCTSSQSNFPYCSACPVVTDLGPGKFPRFINEVICQGPPSPPNPPQICGLTTIGICMTTSINQQLLEARCDPATNTQILDTGKIQKDPASIKMYIRILSLVAAFSLSWGIQLVANIAEMPKDRDSFREILVDRYRPPGPLGYFNAIYMAFTPEEAKQFPNLVSMREKVDPNIKRGELKSKEKLSDPGTIDESNYQNKTRQINRGRKDKRGGTSYPVTTITGACQTATKSGLNRPCEVCPAMTDLGPGVAPRYINEVLCGGSVFCGIDEDVVGICESTSLNQDFLVFKNLAVRVYTQPIRSCCECSLFPL</sequence>
<feature type="compositionally biased region" description="Polar residues" evidence="1">
    <location>
        <begin position="268"/>
        <end position="277"/>
    </location>
</feature>
<dbReference type="EMBL" id="MU826362">
    <property type="protein sequence ID" value="KAJ7378855.1"/>
    <property type="molecule type" value="Genomic_DNA"/>
</dbReference>
<evidence type="ECO:0000256" key="1">
    <source>
        <dbReference type="SAM" id="MobiDB-lite"/>
    </source>
</evidence>
<gene>
    <name evidence="2" type="ORF">OS493_020457</name>
</gene>
<feature type="compositionally biased region" description="Basic and acidic residues" evidence="1">
    <location>
        <begin position="251"/>
        <end position="262"/>
    </location>
</feature>
<name>A0A9X0CX76_9CNID</name>
<comment type="caution">
    <text evidence="2">The sequence shown here is derived from an EMBL/GenBank/DDBJ whole genome shotgun (WGS) entry which is preliminary data.</text>
</comment>
<evidence type="ECO:0000313" key="2">
    <source>
        <dbReference type="EMBL" id="KAJ7378855.1"/>
    </source>
</evidence>
<dbReference type="PANTHER" id="PTHR33995">
    <property type="entry name" value="PROTEIN CBG18546"/>
    <property type="match status" value="1"/>
</dbReference>
<keyword evidence="3" id="KW-1185">Reference proteome</keyword>
<dbReference type="InterPro" id="IPR029034">
    <property type="entry name" value="Cystine-knot_cytokine"/>
</dbReference>
<dbReference type="Proteomes" id="UP001163046">
    <property type="component" value="Unassembled WGS sequence"/>
</dbReference>
<reference evidence="2" key="1">
    <citation type="submission" date="2023-01" db="EMBL/GenBank/DDBJ databases">
        <title>Genome assembly of the deep-sea coral Lophelia pertusa.</title>
        <authorList>
            <person name="Herrera S."/>
            <person name="Cordes E."/>
        </authorList>
    </citation>
    <scope>NUCLEOTIDE SEQUENCE</scope>
    <source>
        <strain evidence="2">USNM1676648</strain>
        <tissue evidence="2">Polyp</tissue>
    </source>
</reference>
<dbReference type="SUPFAM" id="SSF57501">
    <property type="entry name" value="Cystine-knot cytokines"/>
    <property type="match status" value="2"/>
</dbReference>
<evidence type="ECO:0000313" key="3">
    <source>
        <dbReference type="Proteomes" id="UP001163046"/>
    </source>
</evidence>
<dbReference type="OrthoDB" id="5981860at2759"/>
<proteinExistence type="predicted"/>
<dbReference type="PANTHER" id="PTHR33995:SF7">
    <property type="entry name" value="BURSICON SUBUNIT ALPHA-RELATED"/>
    <property type="match status" value="1"/>
</dbReference>
<accession>A0A9X0CX76</accession>
<organism evidence="2 3">
    <name type="scientific">Desmophyllum pertusum</name>
    <dbReference type="NCBI Taxonomy" id="174260"/>
    <lineage>
        <taxon>Eukaryota</taxon>
        <taxon>Metazoa</taxon>
        <taxon>Cnidaria</taxon>
        <taxon>Anthozoa</taxon>
        <taxon>Hexacorallia</taxon>
        <taxon>Scleractinia</taxon>
        <taxon>Caryophylliina</taxon>
        <taxon>Caryophylliidae</taxon>
        <taxon>Desmophyllum</taxon>
    </lineage>
</organism>
<feature type="region of interest" description="Disordered" evidence="1">
    <location>
        <begin position="251"/>
        <end position="291"/>
    </location>
</feature>
<protein>
    <submittedName>
        <fullName evidence="2">Uncharacterized protein</fullName>
    </submittedName>
</protein>